<dbReference type="Proteomes" id="UP000826254">
    <property type="component" value="Chromosome"/>
</dbReference>
<proteinExistence type="predicted"/>
<sequence length="275" mass="31172">MDEDWDNLLILDACRYDLFETANASFELASRASLESRRSRGSNTPEFVSENFDDGPYLDTVYITANPQVNLNTDAEFFDLVNVWEDSWDDNLETVPPEPVTTAARATAKRAPEKRLIVHYNQPHYPFIGETGQEIATHAGMEYTRRVLEGEAPERDHDTVWEQLKDGTASVDKVWEAYYENLVLVLDEALTLVDELPGRTVITSDHGNLLGEFAWPFPIRLYGHPGHIHTKHLVSVPWLIFESDERKTITAGDEGVKGRTSKTDVSDRLEALGYM</sequence>
<evidence type="ECO:0000313" key="2">
    <source>
        <dbReference type="Proteomes" id="UP000826254"/>
    </source>
</evidence>
<name>A0A8T8WEI5_9EURY</name>
<keyword evidence="2" id="KW-1185">Reference proteome</keyword>
<protein>
    <submittedName>
        <fullName evidence="1">Uncharacterized protein</fullName>
    </submittedName>
</protein>
<dbReference type="GeneID" id="67177184"/>
<evidence type="ECO:0000313" key="1">
    <source>
        <dbReference type="EMBL" id="QZP38241.1"/>
    </source>
</evidence>
<dbReference type="AlphaFoldDB" id="A0A8T8WEI5"/>
<dbReference type="RefSeq" id="WP_222608042.1">
    <property type="nucleotide sequence ID" value="NZ_CP081958.1"/>
</dbReference>
<dbReference type="SUPFAM" id="SSF53649">
    <property type="entry name" value="Alkaline phosphatase-like"/>
    <property type="match status" value="1"/>
</dbReference>
<dbReference type="InterPro" id="IPR017850">
    <property type="entry name" value="Alkaline_phosphatase_core_sf"/>
</dbReference>
<dbReference type="EMBL" id="CP081958">
    <property type="protein sequence ID" value="QZP38241.1"/>
    <property type="molecule type" value="Genomic_DNA"/>
</dbReference>
<dbReference type="Gene3D" id="3.40.720.10">
    <property type="entry name" value="Alkaline Phosphatase, subunit A"/>
    <property type="match status" value="1"/>
</dbReference>
<gene>
    <name evidence="1" type="ORF">K6T50_03540</name>
</gene>
<organism evidence="1 2">
    <name type="scientific">Halobaculum magnesiiphilum</name>
    <dbReference type="NCBI Taxonomy" id="1017351"/>
    <lineage>
        <taxon>Archaea</taxon>
        <taxon>Methanobacteriati</taxon>
        <taxon>Methanobacteriota</taxon>
        <taxon>Stenosarchaea group</taxon>
        <taxon>Halobacteria</taxon>
        <taxon>Halobacteriales</taxon>
        <taxon>Haloferacaceae</taxon>
        <taxon>Halobaculum</taxon>
    </lineage>
</organism>
<accession>A0A8T8WEI5</accession>
<dbReference type="KEGG" id="hmp:K6T50_03540"/>
<reference evidence="1 2" key="1">
    <citation type="journal article" date="2021" name="Int. J. Syst. Evol. Microbiol.">
        <title>Halobaculum halophilum sp. nov. and Halobaculum salinum sp. nov., isolated from salt lake and saline soil.</title>
        <authorList>
            <person name="Cui H.L."/>
            <person name="Shi X.W."/>
            <person name="Yin X.M."/>
            <person name="Yang X.Y."/>
            <person name="Hou J."/>
            <person name="Zhu L."/>
        </authorList>
    </citation>
    <scope>NUCLEOTIDE SEQUENCE [LARGE SCALE GENOMIC DNA]</scope>
    <source>
        <strain evidence="1 2">NBRC 109044</strain>
    </source>
</reference>